<evidence type="ECO:0000259" key="1">
    <source>
        <dbReference type="Pfam" id="PF09836"/>
    </source>
</evidence>
<comment type="caution">
    <text evidence="2">The sequence shown here is derived from an EMBL/GenBank/DDBJ whole genome shotgun (WGS) entry which is preliminary data.</text>
</comment>
<keyword evidence="3" id="KW-1185">Reference proteome</keyword>
<gene>
    <name evidence="2" type="ORF">ACFOGJ_13640</name>
</gene>
<dbReference type="Gene3D" id="1.10.150.690">
    <property type="entry name" value="DUF2063"/>
    <property type="match status" value="1"/>
</dbReference>
<keyword evidence="2" id="KW-0238">DNA-binding</keyword>
<organism evidence="2 3">
    <name type="scientific">Marinibaculum pumilum</name>
    <dbReference type="NCBI Taxonomy" id="1766165"/>
    <lineage>
        <taxon>Bacteria</taxon>
        <taxon>Pseudomonadati</taxon>
        <taxon>Pseudomonadota</taxon>
        <taxon>Alphaproteobacteria</taxon>
        <taxon>Rhodospirillales</taxon>
        <taxon>Rhodospirillaceae</taxon>
        <taxon>Marinibaculum</taxon>
    </lineage>
</organism>
<sequence length="267" mass="28476">MTALHDLQRGWRQAMLQGSPAPLSGSPLCGDVRGDGIAPERRLGIHRNHLYVTLREALGGTFPTVKALVGADFFDALATRFVIAHPPRGPCLFEYGHDFAAFIRDSGMAGDLPYLADIAGLDWAFNACFHAEDPPPFDPASLGAVAAEDYGRLVLATVPAMALLSSDWPLAAIWQVTQPDSPADVRVDLDAGADRLLVHRNDWDVVWRQLSLAEHDFLQALQAGRTLGAAAAGAEGDPAFDLGGFLGWAIGAGLFRGFHLAENAADA</sequence>
<dbReference type="GO" id="GO:0003677">
    <property type="term" value="F:DNA binding"/>
    <property type="evidence" value="ECO:0007669"/>
    <property type="project" value="UniProtKB-KW"/>
</dbReference>
<dbReference type="Pfam" id="PF09836">
    <property type="entry name" value="DUF2063"/>
    <property type="match status" value="1"/>
</dbReference>
<reference evidence="3" key="1">
    <citation type="journal article" date="2019" name="Int. J. Syst. Evol. Microbiol.">
        <title>The Global Catalogue of Microorganisms (GCM) 10K type strain sequencing project: providing services to taxonomists for standard genome sequencing and annotation.</title>
        <authorList>
            <consortium name="The Broad Institute Genomics Platform"/>
            <consortium name="The Broad Institute Genome Sequencing Center for Infectious Disease"/>
            <person name="Wu L."/>
            <person name="Ma J."/>
        </authorList>
    </citation>
    <scope>NUCLEOTIDE SEQUENCE [LARGE SCALE GENOMIC DNA]</scope>
    <source>
        <strain evidence="3">KCTC 42964</strain>
    </source>
</reference>
<evidence type="ECO:0000313" key="2">
    <source>
        <dbReference type="EMBL" id="MFC3228283.1"/>
    </source>
</evidence>
<accession>A0ABV7L0U2</accession>
<evidence type="ECO:0000313" key="3">
    <source>
        <dbReference type="Proteomes" id="UP001595528"/>
    </source>
</evidence>
<dbReference type="Proteomes" id="UP001595528">
    <property type="component" value="Unassembled WGS sequence"/>
</dbReference>
<dbReference type="RefSeq" id="WP_379901256.1">
    <property type="nucleotide sequence ID" value="NZ_JBHRTR010000028.1"/>
</dbReference>
<protein>
    <submittedName>
        <fullName evidence="2">DNA-binding domain-containing protein</fullName>
    </submittedName>
</protein>
<dbReference type="InterPro" id="IPR018640">
    <property type="entry name" value="DUF2063"/>
</dbReference>
<dbReference type="EMBL" id="JBHRTR010000028">
    <property type="protein sequence ID" value="MFC3228283.1"/>
    <property type="molecule type" value="Genomic_DNA"/>
</dbReference>
<proteinExistence type="predicted"/>
<name>A0ABV7L0U2_9PROT</name>
<feature type="domain" description="Putative DNA-binding" evidence="1">
    <location>
        <begin position="35"/>
        <end position="103"/>
    </location>
</feature>
<dbReference type="InterPro" id="IPR044922">
    <property type="entry name" value="DUF2063_N_sf"/>
</dbReference>